<protein>
    <submittedName>
        <fullName evidence="1">Uncharacterized protein</fullName>
    </submittedName>
</protein>
<dbReference type="AlphaFoldDB" id="A0A3L9Z494"/>
<proteinExistence type="predicted"/>
<evidence type="ECO:0000313" key="1">
    <source>
        <dbReference type="EMBL" id="RMA67693.1"/>
    </source>
</evidence>
<keyword evidence="2" id="KW-1185">Reference proteome</keyword>
<sequence>MKPTFIRELAGWELYLNFDGEYLVKTPDNEIVKFLIKQKAETYILYKFYSSF</sequence>
<comment type="caution">
    <text evidence="1">The sequence shown here is derived from an EMBL/GenBank/DDBJ whole genome shotgun (WGS) entry which is preliminary data.</text>
</comment>
<dbReference type="Proteomes" id="UP000271339">
    <property type="component" value="Unassembled WGS sequence"/>
</dbReference>
<dbReference type="EMBL" id="REFC01000001">
    <property type="protein sequence ID" value="RMA67693.1"/>
    <property type="molecule type" value="Genomic_DNA"/>
</dbReference>
<name>A0A3L9Z494_9FLAO</name>
<gene>
    <name evidence="1" type="ORF">BXY75_0003</name>
</gene>
<evidence type="ECO:0000313" key="2">
    <source>
        <dbReference type="Proteomes" id="UP000271339"/>
    </source>
</evidence>
<dbReference type="RefSeq" id="WP_170152822.1">
    <property type="nucleotide sequence ID" value="NZ_REFC01000001.1"/>
</dbReference>
<reference evidence="1 2" key="1">
    <citation type="submission" date="2018-10" db="EMBL/GenBank/DDBJ databases">
        <title>Genomic Encyclopedia of Archaeal and Bacterial Type Strains, Phase II (KMG-II): from individual species to whole genera.</title>
        <authorList>
            <person name="Goeker M."/>
        </authorList>
    </citation>
    <scope>NUCLEOTIDE SEQUENCE [LARGE SCALE GENOMIC DNA]</scope>
    <source>
        <strain evidence="1 2">DSM 23424</strain>
    </source>
</reference>
<organism evidence="1 2">
    <name type="scientific">Ulvibacter antarcticus</name>
    <dbReference type="NCBI Taxonomy" id="442714"/>
    <lineage>
        <taxon>Bacteria</taxon>
        <taxon>Pseudomonadati</taxon>
        <taxon>Bacteroidota</taxon>
        <taxon>Flavobacteriia</taxon>
        <taxon>Flavobacteriales</taxon>
        <taxon>Flavobacteriaceae</taxon>
        <taxon>Ulvibacter</taxon>
    </lineage>
</organism>
<accession>A0A3L9Z494</accession>